<dbReference type="AlphaFoldDB" id="A0A5B8VW65"/>
<name>A0A5B8VW65_9SPHI</name>
<reference evidence="7" key="2">
    <citation type="submission" date="2019-08" db="EMBL/GenBank/DDBJ databases">
        <authorList>
            <person name="Im W.-T."/>
        </authorList>
    </citation>
    <scope>NUCLEOTIDE SEQUENCE</scope>
    <source>
        <strain evidence="7">KHI28</strain>
    </source>
</reference>
<dbReference type="InterPro" id="IPR002559">
    <property type="entry name" value="Transposase_11"/>
</dbReference>
<keyword evidence="3" id="KW-0238">DNA-binding</keyword>
<evidence type="ECO:0000256" key="3">
    <source>
        <dbReference type="ARBA" id="ARBA00023125"/>
    </source>
</evidence>
<keyword evidence="2" id="KW-0815">Transposition</keyword>
<feature type="domain" description="Transposase IS4-like" evidence="5">
    <location>
        <begin position="123"/>
        <end position="340"/>
    </location>
</feature>
<dbReference type="InterPro" id="IPR025399">
    <property type="entry name" value="DUF4372"/>
</dbReference>
<evidence type="ECO:0000313" key="7">
    <source>
        <dbReference type="EMBL" id="QEC75523.1"/>
    </source>
</evidence>
<dbReference type="NCBIfam" id="NF033592">
    <property type="entry name" value="transpos_IS4_1"/>
    <property type="match status" value="1"/>
</dbReference>
<dbReference type="PANTHER" id="PTHR33258">
    <property type="entry name" value="TRANSPOSASE INSL FOR INSERTION SEQUENCE ELEMENT IS186A-RELATED"/>
    <property type="match status" value="1"/>
</dbReference>
<evidence type="ECO:0000313" key="11">
    <source>
        <dbReference type="Proteomes" id="UP000321362"/>
    </source>
</evidence>
<keyword evidence="11" id="KW-1185">Reference proteome</keyword>
<dbReference type="EMBL" id="CP042437">
    <property type="protein sequence ID" value="QEC80312.1"/>
    <property type="molecule type" value="Genomic_DNA"/>
</dbReference>
<evidence type="ECO:0000256" key="2">
    <source>
        <dbReference type="ARBA" id="ARBA00022578"/>
    </source>
</evidence>
<dbReference type="EMBL" id="CP042437">
    <property type="protein sequence ID" value="QEC75523.1"/>
    <property type="molecule type" value="Genomic_DNA"/>
</dbReference>
<evidence type="ECO:0000256" key="1">
    <source>
        <dbReference type="ARBA" id="ARBA00010075"/>
    </source>
</evidence>
<dbReference type="PANTHER" id="PTHR33258:SF1">
    <property type="entry name" value="TRANSPOSASE INSL FOR INSERTION SEQUENCE ELEMENT IS186A-RELATED"/>
    <property type="match status" value="1"/>
</dbReference>
<gene>
    <name evidence="7" type="ORF">FSB76_06020</name>
    <name evidence="8" type="ORF">FSB76_19645</name>
    <name evidence="9" type="ORF">FSB76_19945</name>
    <name evidence="10" type="ORF">FSB76_31755</name>
</gene>
<dbReference type="EMBL" id="CP042437">
    <property type="protein sequence ID" value="QEC78043.1"/>
    <property type="molecule type" value="Genomic_DNA"/>
</dbReference>
<evidence type="ECO:0000259" key="5">
    <source>
        <dbReference type="Pfam" id="PF01609"/>
    </source>
</evidence>
<keyword evidence="4" id="KW-0233">DNA recombination</keyword>
<reference evidence="7 11" key="1">
    <citation type="journal article" date="2013" name="J. Microbiol.">
        <title>Mucilaginibacter ginsenosidivorax sp. nov., with ginsenoside converting activity isolated from sediment.</title>
        <authorList>
            <person name="Kim J.K."/>
            <person name="Choi T.E."/>
            <person name="Liu Q.M."/>
            <person name="Park H.Y."/>
            <person name="Yi T.H."/>
            <person name="Yoon M.H."/>
            <person name="Kim S.C."/>
            <person name="Im W.T."/>
        </authorList>
    </citation>
    <scope>NUCLEOTIDE SEQUENCE [LARGE SCALE GENOMIC DNA]</scope>
    <source>
        <strain evidence="7 11">KHI28</strain>
    </source>
</reference>
<dbReference type="SUPFAM" id="SSF53098">
    <property type="entry name" value="Ribonuclease H-like"/>
    <property type="match status" value="1"/>
</dbReference>
<dbReference type="KEGG" id="mgk:FSB76_19945"/>
<dbReference type="KEGG" id="mgk:FSB76_31755"/>
<dbReference type="InterPro" id="IPR047952">
    <property type="entry name" value="Transpos_IS4"/>
</dbReference>
<protein>
    <submittedName>
        <fullName evidence="7">IS4 family transposase</fullName>
    </submittedName>
</protein>
<dbReference type="EMBL" id="CP042437">
    <property type="protein sequence ID" value="QEC78096.1"/>
    <property type="molecule type" value="Genomic_DNA"/>
</dbReference>
<dbReference type="KEGG" id="mgk:FSB76_19645"/>
<dbReference type="RefSeq" id="WP_147052667.1">
    <property type="nucleotide sequence ID" value="NZ_CP042437.1"/>
</dbReference>
<dbReference type="GO" id="GO:0003677">
    <property type="term" value="F:DNA binding"/>
    <property type="evidence" value="ECO:0007669"/>
    <property type="project" value="UniProtKB-KW"/>
</dbReference>
<accession>A0A5B8VW65</accession>
<evidence type="ECO:0000259" key="6">
    <source>
        <dbReference type="Pfam" id="PF14294"/>
    </source>
</evidence>
<dbReference type="InterPro" id="IPR012337">
    <property type="entry name" value="RNaseH-like_sf"/>
</dbReference>
<organism evidence="7 11">
    <name type="scientific">Mucilaginibacter ginsenosidivorax</name>
    <dbReference type="NCBI Taxonomy" id="862126"/>
    <lineage>
        <taxon>Bacteria</taxon>
        <taxon>Pseudomonadati</taxon>
        <taxon>Bacteroidota</taxon>
        <taxon>Sphingobacteriia</taxon>
        <taxon>Sphingobacteriales</taxon>
        <taxon>Sphingobacteriaceae</taxon>
        <taxon>Mucilaginibacter</taxon>
    </lineage>
</organism>
<evidence type="ECO:0000313" key="10">
    <source>
        <dbReference type="EMBL" id="QEC80312.1"/>
    </source>
</evidence>
<dbReference type="Pfam" id="PF14294">
    <property type="entry name" value="DUF4372"/>
    <property type="match status" value="1"/>
</dbReference>
<dbReference type="Gene3D" id="3.90.350.10">
    <property type="entry name" value="Transposase Inhibitor Protein From Tn5, Chain A, domain 1"/>
    <property type="match status" value="1"/>
</dbReference>
<evidence type="ECO:0000313" key="8">
    <source>
        <dbReference type="EMBL" id="QEC78043.1"/>
    </source>
</evidence>
<dbReference type="Proteomes" id="UP000321362">
    <property type="component" value="Chromosome"/>
</dbReference>
<evidence type="ECO:0000313" key="9">
    <source>
        <dbReference type="EMBL" id="QEC78096.1"/>
    </source>
</evidence>
<dbReference type="Pfam" id="PF01609">
    <property type="entry name" value="DDE_Tnp_1"/>
    <property type="match status" value="1"/>
</dbReference>
<dbReference type="KEGG" id="mgk:FSB76_06020"/>
<feature type="domain" description="DUF4372" evidence="6">
    <location>
        <begin position="9"/>
        <end position="80"/>
    </location>
</feature>
<proteinExistence type="inferred from homology"/>
<dbReference type="OrthoDB" id="7327264at2"/>
<dbReference type="GO" id="GO:0004803">
    <property type="term" value="F:transposase activity"/>
    <property type="evidence" value="ECO:0007669"/>
    <property type="project" value="InterPro"/>
</dbReference>
<dbReference type="GO" id="GO:0006313">
    <property type="term" value="P:DNA transposition"/>
    <property type="evidence" value="ECO:0007669"/>
    <property type="project" value="InterPro"/>
</dbReference>
<evidence type="ECO:0000256" key="4">
    <source>
        <dbReference type="ARBA" id="ARBA00023172"/>
    </source>
</evidence>
<sequence>MPKDNFFSGQPVFAQLLSLIPRHIVSKQSQKYSADRYCKSFMSYDHLVTMLYQGFFQCLSLRELVTGLQANRSRLLHLGLTNTPRRSTLSDANSRRPADFFAAAYHQLYRYFYGSLPDSRPSLKKLFIIDSTTISLFSNIMGGAGMSKSNGKRKGGIKAHVMIDAEHNLPCFTLLTEARHHDLVFLQEVQVPPGSIVVFDRAYTNYKQFEAWGAQGIAWVTRQKNDANYQLLSESPVSTYSSEQGVIADQSLLLGRHSNRRKVSLIRARRVVFKDPATQKELAFITNEPTLAPEQIAALYKKRWQIELLFKRIKQRYPLRYFLGDNVNAIQIQVWSMLICDLLVQIVLSQVNKAGKRKWSYANLAAMVKHHLMTYINLMAFLFDPEKALLNYKPPEPTAATLF</sequence>
<comment type="similarity">
    <text evidence="1">Belongs to the transposase 11 family.</text>
</comment>